<dbReference type="EMBL" id="KZ805559">
    <property type="protein sequence ID" value="PVH93925.1"/>
    <property type="molecule type" value="Genomic_DNA"/>
</dbReference>
<accession>A0A2V1D798</accession>
<protein>
    <submittedName>
        <fullName evidence="1">Uncharacterized protein</fullName>
    </submittedName>
</protein>
<evidence type="ECO:0000313" key="2">
    <source>
        <dbReference type="Proteomes" id="UP000244855"/>
    </source>
</evidence>
<gene>
    <name evidence="1" type="ORF">DM02DRAFT_209563</name>
</gene>
<proteinExistence type="predicted"/>
<dbReference type="AlphaFoldDB" id="A0A2V1D798"/>
<dbReference type="Proteomes" id="UP000244855">
    <property type="component" value="Unassembled WGS sequence"/>
</dbReference>
<name>A0A2V1D798_9PLEO</name>
<reference evidence="1 2" key="1">
    <citation type="journal article" date="2018" name="Sci. Rep.">
        <title>Comparative genomics provides insights into the lifestyle and reveals functional heterogeneity of dark septate endophytic fungi.</title>
        <authorList>
            <person name="Knapp D.G."/>
            <person name="Nemeth J.B."/>
            <person name="Barry K."/>
            <person name="Hainaut M."/>
            <person name="Henrissat B."/>
            <person name="Johnson J."/>
            <person name="Kuo A."/>
            <person name="Lim J.H.P."/>
            <person name="Lipzen A."/>
            <person name="Nolan M."/>
            <person name="Ohm R.A."/>
            <person name="Tamas L."/>
            <person name="Grigoriev I.V."/>
            <person name="Spatafora J.W."/>
            <person name="Nagy L.G."/>
            <person name="Kovacs G.M."/>
        </authorList>
    </citation>
    <scope>NUCLEOTIDE SEQUENCE [LARGE SCALE GENOMIC DNA]</scope>
    <source>
        <strain evidence="1 2">DSE2036</strain>
    </source>
</reference>
<evidence type="ECO:0000313" key="1">
    <source>
        <dbReference type="EMBL" id="PVH93925.1"/>
    </source>
</evidence>
<keyword evidence="2" id="KW-1185">Reference proteome</keyword>
<sequence length="177" mass="19751">MLLVMARRKNGAGVGVMEAAPVAEGRKETWKLGFAKETINTACFFSSFSSASHRRQLNPAKAIPPTGNPERMDVVPWHGLLPTQHSSSAFILGFAGRLHVGEIFERSRHVVRSLRRSAAAWSKVHAPRILSASPDEKEAHRQPREHSKFSIHGDRCALFPRRHKMVVATSLPHRVPR</sequence>
<organism evidence="1 2">
    <name type="scientific">Periconia macrospinosa</name>
    <dbReference type="NCBI Taxonomy" id="97972"/>
    <lineage>
        <taxon>Eukaryota</taxon>
        <taxon>Fungi</taxon>
        <taxon>Dikarya</taxon>
        <taxon>Ascomycota</taxon>
        <taxon>Pezizomycotina</taxon>
        <taxon>Dothideomycetes</taxon>
        <taxon>Pleosporomycetidae</taxon>
        <taxon>Pleosporales</taxon>
        <taxon>Massarineae</taxon>
        <taxon>Periconiaceae</taxon>
        <taxon>Periconia</taxon>
    </lineage>
</organism>